<keyword evidence="1" id="KW-0812">Transmembrane</keyword>
<keyword evidence="3" id="KW-1185">Reference proteome</keyword>
<feature type="transmembrane region" description="Helical" evidence="1">
    <location>
        <begin position="90"/>
        <end position="117"/>
    </location>
</feature>
<reference evidence="4" key="1">
    <citation type="submission" date="2025-08" db="UniProtKB">
        <authorList>
            <consortium name="RefSeq"/>
        </authorList>
    </citation>
    <scope>IDENTIFICATION</scope>
</reference>
<gene>
    <name evidence="4" type="primary">LOC112048217</name>
</gene>
<dbReference type="AlphaFoldDB" id="A0A6J1N3I5"/>
<keyword evidence="1" id="KW-0472">Membrane</keyword>
<dbReference type="GeneID" id="112048217"/>
<evidence type="ECO:0000313" key="4">
    <source>
        <dbReference type="RefSeq" id="XP_023941444.2"/>
    </source>
</evidence>
<evidence type="ECO:0000256" key="1">
    <source>
        <dbReference type="SAM" id="Phobius"/>
    </source>
</evidence>
<keyword evidence="1" id="KW-1133">Transmembrane helix</keyword>
<proteinExistence type="predicted"/>
<evidence type="ECO:0000313" key="3">
    <source>
        <dbReference type="Proteomes" id="UP001652582"/>
    </source>
</evidence>
<keyword evidence="2" id="KW-0732">Signal</keyword>
<evidence type="ECO:0000256" key="2">
    <source>
        <dbReference type="SAM" id="SignalP"/>
    </source>
</evidence>
<name>A0A6J1N3I5_BICAN</name>
<dbReference type="Proteomes" id="UP001652582">
    <property type="component" value="Chromosome 23"/>
</dbReference>
<feature type="signal peptide" evidence="2">
    <location>
        <begin position="1"/>
        <end position="15"/>
    </location>
</feature>
<dbReference type="OrthoDB" id="8111661at2759"/>
<sequence>MFVLLFICLLSTTLATTIGEENVTIPVCGEIGDCIPSQECDNRCGCDSSAAVLFYNETLGECVVDVKRLLQSLQERYNIQEKLRLEVMKVFQGITIAVILFMTCAGLCVCTACIYCIRINYIDNRMKSDIDALAAKLKRDLRLKKSIKRPSPQQKAESCNIIVEDAGVFVV</sequence>
<dbReference type="KEGG" id="bany:112048217"/>
<accession>A0A6J1N3I5</accession>
<dbReference type="RefSeq" id="XP_023941444.2">
    <property type="nucleotide sequence ID" value="XM_024085676.2"/>
</dbReference>
<organism evidence="3 4">
    <name type="scientific">Bicyclus anynana</name>
    <name type="common">Squinting bush brown butterfly</name>
    <dbReference type="NCBI Taxonomy" id="110368"/>
    <lineage>
        <taxon>Eukaryota</taxon>
        <taxon>Metazoa</taxon>
        <taxon>Ecdysozoa</taxon>
        <taxon>Arthropoda</taxon>
        <taxon>Hexapoda</taxon>
        <taxon>Insecta</taxon>
        <taxon>Pterygota</taxon>
        <taxon>Neoptera</taxon>
        <taxon>Endopterygota</taxon>
        <taxon>Lepidoptera</taxon>
        <taxon>Glossata</taxon>
        <taxon>Ditrysia</taxon>
        <taxon>Papilionoidea</taxon>
        <taxon>Nymphalidae</taxon>
        <taxon>Satyrinae</taxon>
        <taxon>Satyrini</taxon>
        <taxon>Mycalesina</taxon>
        <taxon>Bicyclus</taxon>
    </lineage>
</organism>
<protein>
    <submittedName>
        <fullName evidence="4">Uncharacterized protein LOC112048217</fullName>
    </submittedName>
</protein>
<feature type="chain" id="PRO_5046219336" evidence="2">
    <location>
        <begin position="16"/>
        <end position="171"/>
    </location>
</feature>